<dbReference type="Proteomes" id="UP000789375">
    <property type="component" value="Unassembled WGS sequence"/>
</dbReference>
<feature type="transmembrane region" description="Helical" evidence="1">
    <location>
        <begin position="12"/>
        <end position="31"/>
    </location>
</feature>
<organism evidence="2 3">
    <name type="scientific">Funneliformis mosseae</name>
    <name type="common">Endomycorrhizal fungus</name>
    <name type="synonym">Glomus mosseae</name>
    <dbReference type="NCBI Taxonomy" id="27381"/>
    <lineage>
        <taxon>Eukaryota</taxon>
        <taxon>Fungi</taxon>
        <taxon>Fungi incertae sedis</taxon>
        <taxon>Mucoromycota</taxon>
        <taxon>Glomeromycotina</taxon>
        <taxon>Glomeromycetes</taxon>
        <taxon>Glomerales</taxon>
        <taxon>Glomeraceae</taxon>
        <taxon>Funneliformis</taxon>
    </lineage>
</organism>
<name>A0A9N9N8Y6_FUNMO</name>
<evidence type="ECO:0000313" key="2">
    <source>
        <dbReference type="EMBL" id="CAG8715026.1"/>
    </source>
</evidence>
<keyword evidence="1" id="KW-1133">Transmembrane helix</keyword>
<evidence type="ECO:0000256" key="1">
    <source>
        <dbReference type="SAM" id="Phobius"/>
    </source>
</evidence>
<feature type="transmembrane region" description="Helical" evidence="1">
    <location>
        <begin position="159"/>
        <end position="182"/>
    </location>
</feature>
<feature type="non-terminal residue" evidence="2">
    <location>
        <position position="235"/>
    </location>
</feature>
<comment type="caution">
    <text evidence="2">The sequence shown here is derived from an EMBL/GenBank/DDBJ whole genome shotgun (WGS) entry which is preliminary data.</text>
</comment>
<keyword evidence="3" id="KW-1185">Reference proteome</keyword>
<proteinExistence type="predicted"/>
<keyword evidence="1" id="KW-0472">Membrane</keyword>
<gene>
    <name evidence="2" type="ORF">FMOSSE_LOCUS14580</name>
</gene>
<feature type="transmembrane region" description="Helical" evidence="1">
    <location>
        <begin position="84"/>
        <end position="102"/>
    </location>
</feature>
<dbReference type="EMBL" id="CAJVPP010011642">
    <property type="protein sequence ID" value="CAG8715026.1"/>
    <property type="molecule type" value="Genomic_DNA"/>
</dbReference>
<accession>A0A9N9N8Y6</accession>
<sequence length="235" mass="27956">MASTIDKENRNSILIVSIFFGCFHLLFKIRQFLWNPYRWLQNFWNFIDLGAYILPTYTSMLWYKYGEINTSLVSISCLILEMKFILFFRTFESFGVYFAIILKPTSPFSENDLGNLTEPNNPWTPDEYTNLFSNYANSLLAMSDGTFFEKWSPENNKTMIVLMLLYSFIIVIFLMNLLIGLLNMAIEADKDRVTYIAQKAEILKEIELFYLLPNQRRRWKSWFSDLIYYYADVQE</sequence>
<feature type="transmembrane region" description="Helical" evidence="1">
    <location>
        <begin position="43"/>
        <end position="63"/>
    </location>
</feature>
<dbReference type="PROSITE" id="PS51257">
    <property type="entry name" value="PROKAR_LIPOPROTEIN"/>
    <property type="match status" value="1"/>
</dbReference>
<protein>
    <submittedName>
        <fullName evidence="2">4828_t:CDS:1</fullName>
    </submittedName>
</protein>
<keyword evidence="1" id="KW-0812">Transmembrane</keyword>
<evidence type="ECO:0000313" key="3">
    <source>
        <dbReference type="Proteomes" id="UP000789375"/>
    </source>
</evidence>
<reference evidence="2" key="1">
    <citation type="submission" date="2021-06" db="EMBL/GenBank/DDBJ databases">
        <authorList>
            <person name="Kallberg Y."/>
            <person name="Tangrot J."/>
            <person name="Rosling A."/>
        </authorList>
    </citation>
    <scope>NUCLEOTIDE SEQUENCE</scope>
    <source>
        <strain evidence="2">87-6 pot B 2015</strain>
    </source>
</reference>
<dbReference type="AlphaFoldDB" id="A0A9N9N8Y6"/>